<protein>
    <submittedName>
        <fullName evidence="1">Uncharacterized protein</fullName>
    </submittedName>
</protein>
<name>A0ABN1R019_9ACTN</name>
<dbReference type="Proteomes" id="UP001500542">
    <property type="component" value="Unassembled WGS sequence"/>
</dbReference>
<gene>
    <name evidence="1" type="ORF">GCM10009554_49080</name>
</gene>
<dbReference type="EMBL" id="BAAAHK010000013">
    <property type="protein sequence ID" value="GAA0949910.1"/>
    <property type="molecule type" value="Genomic_DNA"/>
</dbReference>
<evidence type="ECO:0000313" key="2">
    <source>
        <dbReference type="Proteomes" id="UP001500542"/>
    </source>
</evidence>
<accession>A0ABN1R019</accession>
<sequence>MVAEHLGMMQCLSRRWGEPLGGQDGAALGQIVLLDGTPIALYVRLYLAPGGSSWRSEARIPSGRWALVVAVGKGWVPLGRGGPSPCGFLAVGVGQIGADRLDGWQAIRLVCKAVASSLGLLVEK</sequence>
<organism evidence="1 2">
    <name type="scientific">Kribbella koreensis</name>
    <dbReference type="NCBI Taxonomy" id="57909"/>
    <lineage>
        <taxon>Bacteria</taxon>
        <taxon>Bacillati</taxon>
        <taxon>Actinomycetota</taxon>
        <taxon>Actinomycetes</taxon>
        <taxon>Propionibacteriales</taxon>
        <taxon>Kribbellaceae</taxon>
        <taxon>Kribbella</taxon>
    </lineage>
</organism>
<evidence type="ECO:0000313" key="1">
    <source>
        <dbReference type="EMBL" id="GAA0949910.1"/>
    </source>
</evidence>
<comment type="caution">
    <text evidence="1">The sequence shown here is derived from an EMBL/GenBank/DDBJ whole genome shotgun (WGS) entry which is preliminary data.</text>
</comment>
<reference evidence="1 2" key="1">
    <citation type="journal article" date="2019" name="Int. J. Syst. Evol. Microbiol.">
        <title>The Global Catalogue of Microorganisms (GCM) 10K type strain sequencing project: providing services to taxonomists for standard genome sequencing and annotation.</title>
        <authorList>
            <consortium name="The Broad Institute Genomics Platform"/>
            <consortium name="The Broad Institute Genome Sequencing Center for Infectious Disease"/>
            <person name="Wu L."/>
            <person name="Ma J."/>
        </authorList>
    </citation>
    <scope>NUCLEOTIDE SEQUENCE [LARGE SCALE GENOMIC DNA]</scope>
    <source>
        <strain evidence="1 2">JCM 10977</strain>
    </source>
</reference>
<keyword evidence="2" id="KW-1185">Reference proteome</keyword>
<proteinExistence type="predicted"/>